<dbReference type="Gene3D" id="1.10.10.60">
    <property type="entry name" value="Homeodomain-like"/>
    <property type="match status" value="1"/>
</dbReference>
<dbReference type="GO" id="GO:0000976">
    <property type="term" value="F:transcription cis-regulatory region binding"/>
    <property type="evidence" value="ECO:0007669"/>
    <property type="project" value="TreeGrafter"/>
</dbReference>
<evidence type="ECO:0000256" key="6">
    <source>
        <dbReference type="PROSITE-ProRule" id="PRU00335"/>
    </source>
</evidence>
<dbReference type="InterPro" id="IPR001647">
    <property type="entry name" value="HTH_TetR"/>
</dbReference>
<evidence type="ECO:0000313" key="8">
    <source>
        <dbReference type="EMBL" id="MBA8877075.1"/>
    </source>
</evidence>
<keyword evidence="4 6" id="KW-0238">DNA-binding</keyword>
<evidence type="ECO:0000256" key="1">
    <source>
        <dbReference type="ARBA" id="ARBA00002856"/>
    </source>
</evidence>
<dbReference type="GO" id="GO:0045892">
    <property type="term" value="P:negative regulation of DNA-templated transcription"/>
    <property type="evidence" value="ECO:0007669"/>
    <property type="project" value="InterPro"/>
</dbReference>
<reference evidence="8 9" key="1">
    <citation type="submission" date="2020-07" db="EMBL/GenBank/DDBJ databases">
        <title>Genomic Encyclopedia of Type Strains, Phase IV (KMG-V): Genome sequencing to study the core and pangenomes of soil and plant-associated prokaryotes.</title>
        <authorList>
            <person name="Whitman W."/>
        </authorList>
    </citation>
    <scope>NUCLEOTIDE SEQUENCE [LARGE SCALE GENOMIC DNA]</scope>
    <source>
        <strain evidence="8 9">AN3</strain>
    </source>
</reference>
<dbReference type="InterPro" id="IPR009057">
    <property type="entry name" value="Homeodomain-like_sf"/>
</dbReference>
<dbReference type="GO" id="GO:0003700">
    <property type="term" value="F:DNA-binding transcription factor activity"/>
    <property type="evidence" value="ECO:0007669"/>
    <property type="project" value="TreeGrafter"/>
</dbReference>
<name>A0A839EFL4_9HYPH</name>
<evidence type="ECO:0000256" key="5">
    <source>
        <dbReference type="ARBA" id="ARBA00023163"/>
    </source>
</evidence>
<dbReference type="Gene3D" id="1.10.357.10">
    <property type="entry name" value="Tetracycline Repressor, domain 2"/>
    <property type="match status" value="1"/>
</dbReference>
<dbReference type="InterPro" id="IPR050109">
    <property type="entry name" value="HTH-type_TetR-like_transc_reg"/>
</dbReference>
<dbReference type="GO" id="GO:0046677">
    <property type="term" value="P:response to antibiotic"/>
    <property type="evidence" value="ECO:0007669"/>
    <property type="project" value="InterPro"/>
</dbReference>
<feature type="DNA-binding region" description="H-T-H motif" evidence="6">
    <location>
        <begin position="31"/>
        <end position="50"/>
    </location>
</feature>
<protein>
    <submittedName>
        <fullName evidence="8">TetR/AcrR family tetracycline transcriptional repressor</fullName>
    </submittedName>
</protein>
<dbReference type="PANTHER" id="PTHR30055:SF151">
    <property type="entry name" value="TRANSCRIPTIONAL REGULATORY PROTEIN"/>
    <property type="match status" value="1"/>
</dbReference>
<dbReference type="PROSITE" id="PS50977">
    <property type="entry name" value="HTH_TETR_2"/>
    <property type="match status" value="1"/>
</dbReference>
<dbReference type="AlphaFoldDB" id="A0A839EFL4"/>
<dbReference type="PANTHER" id="PTHR30055">
    <property type="entry name" value="HTH-TYPE TRANSCRIPTIONAL REGULATOR RUTR"/>
    <property type="match status" value="1"/>
</dbReference>
<comment type="function">
    <text evidence="1">TetR is the repressor of the tetracycline resistance element; its N-terminal region forms a helix-turn-helix structure and binds DNA. Binding of tetracycline to TetR reduces the repressor affinity for the tetracycline resistance gene (tetA) promoter operator sites.</text>
</comment>
<dbReference type="SUPFAM" id="SSF46689">
    <property type="entry name" value="Homeodomain-like"/>
    <property type="match status" value="1"/>
</dbReference>
<keyword evidence="2" id="KW-0678">Repressor</keyword>
<dbReference type="Proteomes" id="UP000549052">
    <property type="component" value="Unassembled WGS sequence"/>
</dbReference>
<feature type="domain" description="HTH tetR-type" evidence="7">
    <location>
        <begin position="8"/>
        <end position="68"/>
    </location>
</feature>
<dbReference type="Pfam" id="PF02909">
    <property type="entry name" value="TetR_C_1"/>
    <property type="match status" value="1"/>
</dbReference>
<dbReference type="InterPro" id="IPR004111">
    <property type="entry name" value="Repressor_TetR_C"/>
</dbReference>
<dbReference type="PRINTS" id="PR00400">
    <property type="entry name" value="TETREPRESSOR"/>
</dbReference>
<organism evidence="8 9">
    <name type="scientific">Phyllobacterium myrsinacearum</name>
    <dbReference type="NCBI Taxonomy" id="28101"/>
    <lineage>
        <taxon>Bacteria</taxon>
        <taxon>Pseudomonadati</taxon>
        <taxon>Pseudomonadota</taxon>
        <taxon>Alphaproteobacteria</taxon>
        <taxon>Hyphomicrobiales</taxon>
        <taxon>Phyllobacteriaceae</taxon>
        <taxon>Phyllobacterium</taxon>
    </lineage>
</organism>
<evidence type="ECO:0000259" key="7">
    <source>
        <dbReference type="PROSITE" id="PS50977"/>
    </source>
</evidence>
<dbReference type="InterPro" id="IPR023772">
    <property type="entry name" value="DNA-bd_HTH_TetR-type_CS"/>
</dbReference>
<evidence type="ECO:0000313" key="9">
    <source>
        <dbReference type="Proteomes" id="UP000549052"/>
    </source>
</evidence>
<keyword evidence="9" id="KW-1185">Reference proteome</keyword>
<dbReference type="Pfam" id="PF00440">
    <property type="entry name" value="TetR_N"/>
    <property type="match status" value="1"/>
</dbReference>
<dbReference type="PRINTS" id="PR00455">
    <property type="entry name" value="HTHTETR"/>
</dbReference>
<dbReference type="InterPro" id="IPR036271">
    <property type="entry name" value="Tet_transcr_reg_TetR-rel_C_sf"/>
</dbReference>
<keyword evidence="5" id="KW-0804">Transcription</keyword>
<evidence type="ECO:0000256" key="4">
    <source>
        <dbReference type="ARBA" id="ARBA00023125"/>
    </source>
</evidence>
<evidence type="ECO:0000256" key="3">
    <source>
        <dbReference type="ARBA" id="ARBA00023015"/>
    </source>
</evidence>
<comment type="caution">
    <text evidence="8">The sequence shown here is derived from an EMBL/GenBank/DDBJ whole genome shotgun (WGS) entry which is preliminary data.</text>
</comment>
<dbReference type="SUPFAM" id="SSF48498">
    <property type="entry name" value="Tetracyclin repressor-like, C-terminal domain"/>
    <property type="match status" value="1"/>
</dbReference>
<gene>
    <name evidence="8" type="ORF">FHW16_000757</name>
</gene>
<dbReference type="InterPro" id="IPR003012">
    <property type="entry name" value="Tet_transcr_reg_TetR"/>
</dbReference>
<dbReference type="PROSITE" id="PS01081">
    <property type="entry name" value="HTH_TETR_1"/>
    <property type="match status" value="1"/>
</dbReference>
<accession>A0A839EFL4</accession>
<evidence type="ECO:0000256" key="2">
    <source>
        <dbReference type="ARBA" id="ARBA00022491"/>
    </source>
</evidence>
<keyword evidence="3" id="KW-0805">Transcription regulation</keyword>
<proteinExistence type="predicted"/>
<dbReference type="RefSeq" id="WP_182547791.1">
    <property type="nucleotide sequence ID" value="NZ_JACGXN010000001.1"/>
</dbReference>
<dbReference type="EMBL" id="JACGXN010000001">
    <property type="protein sequence ID" value="MBA8877075.1"/>
    <property type="molecule type" value="Genomic_DNA"/>
</dbReference>
<sequence>MAKRSDIKLQRETVIRAALDLLDETGVDGLTTRRIATALGVQQPALYWHFKDKAALLDALAEAMLVENHTRSLPVSGEDWRHFLIENARSFRRALLAYRDGARVHAGSRPSPALYPAAEAQVQFMVAAGFDLVSAAHILQVIGHYVVGSVLEQQASLAENSQTAAARDIHAEADIATQFPMLAQVFARFENVPADDGFEFGLLALVSGFDTLRSRD</sequence>